<dbReference type="PANTHER" id="PTHR22762:SF165">
    <property type="entry name" value="PUTATIVE (AFU_ORTHOLOGUE AFUA_1G06560)-RELATED"/>
    <property type="match status" value="1"/>
</dbReference>
<dbReference type="Gene3D" id="3.20.20.80">
    <property type="entry name" value="Glycosidases"/>
    <property type="match status" value="1"/>
</dbReference>
<accession>A0A3P3XS99</accession>
<dbReference type="GO" id="GO:0005975">
    <property type="term" value="P:carbohydrate metabolic process"/>
    <property type="evidence" value="ECO:0007669"/>
    <property type="project" value="InterPro"/>
</dbReference>
<name>A0A3P3XS99_9SPIR</name>
<dbReference type="SUPFAM" id="SSF74650">
    <property type="entry name" value="Galactose mutarotase-like"/>
    <property type="match status" value="1"/>
</dbReference>
<dbReference type="InterPro" id="IPR048395">
    <property type="entry name" value="Glyco_hydro_31_C"/>
</dbReference>
<dbReference type="Pfam" id="PF21365">
    <property type="entry name" value="Glyco_hydro_31_3rd"/>
    <property type="match status" value="1"/>
</dbReference>
<comment type="similarity">
    <text evidence="1 2">Belongs to the glycosyl hydrolase 31 family.</text>
</comment>
<feature type="domain" description="Glycosyl hydrolase family 31 C-terminal" evidence="5">
    <location>
        <begin position="596"/>
        <end position="683"/>
    </location>
</feature>
<dbReference type="AlphaFoldDB" id="A0A3P3XS99"/>
<evidence type="ECO:0000256" key="2">
    <source>
        <dbReference type="RuleBase" id="RU361185"/>
    </source>
</evidence>
<dbReference type="GO" id="GO:0004553">
    <property type="term" value="F:hydrolase activity, hydrolyzing O-glycosyl compounds"/>
    <property type="evidence" value="ECO:0007669"/>
    <property type="project" value="InterPro"/>
</dbReference>
<dbReference type="PANTHER" id="PTHR22762">
    <property type="entry name" value="ALPHA-GLUCOSIDASE"/>
    <property type="match status" value="1"/>
</dbReference>
<protein>
    <submittedName>
        <fullName evidence="6">Glycoside hydrolase family 31</fullName>
    </submittedName>
</protein>
<keyword evidence="2" id="KW-0326">Glycosidase</keyword>
<dbReference type="GO" id="GO:0030246">
    <property type="term" value="F:carbohydrate binding"/>
    <property type="evidence" value="ECO:0007669"/>
    <property type="project" value="InterPro"/>
</dbReference>
<dbReference type="Pfam" id="PF01055">
    <property type="entry name" value="Glyco_hydro_31_2nd"/>
    <property type="match status" value="1"/>
</dbReference>
<feature type="domain" description="Glycoside hydrolase family 31 TIM barrel" evidence="3">
    <location>
        <begin position="269"/>
        <end position="588"/>
    </location>
</feature>
<dbReference type="SUPFAM" id="SSF51011">
    <property type="entry name" value="Glycosyl hydrolase domain"/>
    <property type="match status" value="1"/>
</dbReference>
<dbReference type="Gene3D" id="2.60.40.1760">
    <property type="entry name" value="glycosyl hydrolase (family 31)"/>
    <property type="match status" value="1"/>
</dbReference>
<sequence length="816" mass="91291">MLHALKNLDGLRVEGGKAYLSGENGRLEVTIHAPHVVSVFYVFDESIVSPASNIPHAGLFADYAPGGLPDAGGIHGGPAISWDSASESGPGYELRHGKTEVLIDKATARVSVYENGVLVHGGEIGHKDLVVPQYPLRVQQGAAQGSVRGKFNFRLEEGDAFFGLGEKTGRLNKRNRSFKLFNRDALGYDAESSDPLYISVPFFMKVNRGRGAFCGLFFPNLQVEEVDFGVESMFYYDVVLDGGPFGYYVMTGGRYRDILSSYCKLSGMPALPPLFSFGYLTSSMGYTDPDNAQERILEFFDRVEKADIPCEGMYFSSGYAKADNGERYTFVWNREKFPDPGRFIRSLRERGYRICCNVKPGILSGHPWYKRLAAAGVFIPGADGAPLKSYYWANSASFVDFSRKEGFDWWGKALTEHIIDKGVAGVWNDNNEFEIEDDSLPAQTYKKFLPVKMAQASFEALRKANPGKRPWLISRSGYAGLQRYARTWTGDNVSSYETFRFNIVMGMNLGLSGLPMYGHDLGGFVGPSPDEELLLRWCQSAIFQPRFVMHSWKPDGSITEPWSFPHRLDAVRHFIRERYRFLPYIYDLAIRASETGIPLESPVALDFPDDPSLSYESLDRMAGDAVLVPGPPGRGETAVRLRFPAGADWFDPAKEVLHRGGTLLEFNYPLDAVRYFFRCGTVIPTSLKTDPVGKTAPDEYEFLVVPPADAGDISPLHAACVHSEDDGESDFVAGSYWRWRMDFEMPREGDYVLNITRTASACATDYRKYWRFSVPKGFVILDGNRYADGRSVEFRFQSAPEHIRLVLRGAYRTNGT</sequence>
<evidence type="ECO:0000313" key="6">
    <source>
        <dbReference type="EMBL" id="SLM19130.1"/>
    </source>
</evidence>
<dbReference type="InterPro" id="IPR011013">
    <property type="entry name" value="Gal_mutarotase_sf_dom"/>
</dbReference>
<dbReference type="CDD" id="cd14752">
    <property type="entry name" value="GH31_N"/>
    <property type="match status" value="1"/>
</dbReference>
<evidence type="ECO:0000256" key="1">
    <source>
        <dbReference type="ARBA" id="ARBA00007806"/>
    </source>
</evidence>
<dbReference type="EMBL" id="FWDO01000005">
    <property type="protein sequence ID" value="SLM19130.1"/>
    <property type="molecule type" value="Genomic_DNA"/>
</dbReference>
<dbReference type="SUPFAM" id="SSF51445">
    <property type="entry name" value="(Trans)glycosidases"/>
    <property type="match status" value="1"/>
</dbReference>
<evidence type="ECO:0000259" key="3">
    <source>
        <dbReference type="Pfam" id="PF01055"/>
    </source>
</evidence>
<dbReference type="Pfam" id="PF13802">
    <property type="entry name" value="Gal_mutarotas_2"/>
    <property type="match status" value="1"/>
</dbReference>
<organism evidence="6">
    <name type="scientific">uncultured spirochete</name>
    <dbReference type="NCBI Taxonomy" id="156406"/>
    <lineage>
        <taxon>Bacteria</taxon>
        <taxon>Pseudomonadati</taxon>
        <taxon>Spirochaetota</taxon>
        <taxon>Spirochaetia</taxon>
        <taxon>Spirochaetales</taxon>
        <taxon>environmental samples</taxon>
    </lineage>
</organism>
<evidence type="ECO:0000259" key="4">
    <source>
        <dbReference type="Pfam" id="PF13802"/>
    </source>
</evidence>
<dbReference type="InterPro" id="IPR025887">
    <property type="entry name" value="Glyco_hydro_31_N_dom"/>
</dbReference>
<evidence type="ECO:0000259" key="5">
    <source>
        <dbReference type="Pfam" id="PF21365"/>
    </source>
</evidence>
<gene>
    <name evidence="6" type="ORF">SPIRO4BDMA_50645</name>
</gene>
<reference evidence="6" key="1">
    <citation type="submission" date="2017-02" db="EMBL/GenBank/DDBJ databases">
        <authorList>
            <person name="Regsiter A."/>
            <person name="William W."/>
        </authorList>
    </citation>
    <scope>NUCLEOTIDE SEQUENCE</scope>
    <source>
        <strain evidence="6">BdmA 4</strain>
    </source>
</reference>
<feature type="domain" description="Glycoside hydrolase family 31 N-terminal" evidence="4">
    <location>
        <begin position="75"/>
        <end position="222"/>
    </location>
</feature>
<keyword evidence="2 6" id="KW-0378">Hydrolase</keyword>
<dbReference type="CDD" id="cd06599">
    <property type="entry name" value="GH31_glycosidase_Aec37"/>
    <property type="match status" value="1"/>
</dbReference>
<proteinExistence type="inferred from homology"/>
<dbReference type="InterPro" id="IPR000322">
    <property type="entry name" value="Glyco_hydro_31_TIM"/>
</dbReference>
<dbReference type="InterPro" id="IPR017853">
    <property type="entry name" value="GH"/>
</dbReference>